<feature type="transmembrane region" description="Helical" evidence="1">
    <location>
        <begin position="163"/>
        <end position="188"/>
    </location>
</feature>
<proteinExistence type="predicted"/>
<keyword evidence="3" id="KW-1185">Reference proteome</keyword>
<protein>
    <recommendedName>
        <fullName evidence="4">Integral membrane protein</fullName>
    </recommendedName>
</protein>
<dbReference type="RefSeq" id="WP_182703579.1">
    <property type="nucleotide sequence ID" value="NZ_JACJII010000001.1"/>
</dbReference>
<feature type="transmembrane region" description="Helical" evidence="1">
    <location>
        <begin position="93"/>
        <end position="111"/>
    </location>
</feature>
<gene>
    <name evidence="2" type="ORF">HNR21_000034</name>
</gene>
<dbReference type="AlphaFoldDB" id="A0A7W3MSM9"/>
<reference evidence="2 3" key="1">
    <citation type="submission" date="2020-08" db="EMBL/GenBank/DDBJ databases">
        <title>Sequencing the genomes of 1000 actinobacteria strains.</title>
        <authorList>
            <person name="Klenk H.-P."/>
        </authorList>
    </citation>
    <scope>NUCLEOTIDE SEQUENCE [LARGE SCALE GENOMIC DNA]</scope>
    <source>
        <strain evidence="2 3">DSM 45823</strain>
    </source>
</reference>
<evidence type="ECO:0000313" key="3">
    <source>
        <dbReference type="Proteomes" id="UP000539313"/>
    </source>
</evidence>
<comment type="caution">
    <text evidence="2">The sequence shown here is derived from an EMBL/GenBank/DDBJ whole genome shotgun (WGS) entry which is preliminary data.</text>
</comment>
<feature type="transmembrane region" description="Helical" evidence="1">
    <location>
        <begin position="131"/>
        <end position="151"/>
    </location>
</feature>
<dbReference type="EMBL" id="JACJII010000001">
    <property type="protein sequence ID" value="MBA9001152.1"/>
    <property type="molecule type" value="Genomic_DNA"/>
</dbReference>
<organism evidence="2 3">
    <name type="scientific">Thermomonospora cellulosilytica</name>
    <dbReference type="NCBI Taxonomy" id="1411118"/>
    <lineage>
        <taxon>Bacteria</taxon>
        <taxon>Bacillati</taxon>
        <taxon>Actinomycetota</taxon>
        <taxon>Actinomycetes</taxon>
        <taxon>Streptosporangiales</taxon>
        <taxon>Thermomonosporaceae</taxon>
        <taxon>Thermomonospora</taxon>
    </lineage>
</organism>
<sequence>MRAPRRRAEPAPDDGPIEEYVAALAVALHGPARVRARMVGDIRDGLVDTADAYAQEGMPPRDAAREAVRDFGPVGEIAASCQRELTVVQARHTARVVALTVPLLLACWYAIRAADPGLPPAAHLLGLQLAAVAATAAVFSSATLVVTGSLARRLPTPSRLPLAVAWTGTAAAVAAALATVTFAVTALFTADWTLLVLAGALAAAAHATIASSARACRRCAHLPVPEPNARS</sequence>
<dbReference type="Proteomes" id="UP000539313">
    <property type="component" value="Unassembled WGS sequence"/>
</dbReference>
<name>A0A7W3MSM9_9ACTN</name>
<keyword evidence="1" id="KW-0812">Transmembrane</keyword>
<evidence type="ECO:0008006" key="4">
    <source>
        <dbReference type="Google" id="ProtNLM"/>
    </source>
</evidence>
<feature type="transmembrane region" description="Helical" evidence="1">
    <location>
        <begin position="194"/>
        <end position="213"/>
    </location>
</feature>
<evidence type="ECO:0000313" key="2">
    <source>
        <dbReference type="EMBL" id="MBA9001152.1"/>
    </source>
</evidence>
<keyword evidence="1" id="KW-1133">Transmembrane helix</keyword>
<dbReference type="InterPro" id="IPR047928">
    <property type="entry name" value="Perm_prefix_1"/>
</dbReference>
<accession>A0A7W3MSM9</accession>
<evidence type="ECO:0000256" key="1">
    <source>
        <dbReference type="SAM" id="Phobius"/>
    </source>
</evidence>
<dbReference type="NCBIfam" id="NF038403">
    <property type="entry name" value="perm_prefix_1"/>
    <property type="match status" value="1"/>
</dbReference>
<keyword evidence="1" id="KW-0472">Membrane</keyword>